<evidence type="ECO:0000256" key="4">
    <source>
        <dbReference type="ARBA" id="ARBA00022753"/>
    </source>
</evidence>
<feature type="compositionally biased region" description="Low complexity" evidence="7">
    <location>
        <begin position="1190"/>
        <end position="1261"/>
    </location>
</feature>
<feature type="compositionally biased region" description="Polar residues" evidence="7">
    <location>
        <begin position="1113"/>
        <end position="1132"/>
    </location>
</feature>
<feature type="compositionally biased region" description="Gly residues" evidence="7">
    <location>
        <begin position="1274"/>
        <end position="1284"/>
    </location>
</feature>
<feature type="compositionally biased region" description="Low complexity" evidence="7">
    <location>
        <begin position="1145"/>
        <end position="1164"/>
    </location>
</feature>
<dbReference type="Pfam" id="PF13949">
    <property type="entry name" value="ALIX_LYPXL_bnd"/>
    <property type="match status" value="1"/>
</dbReference>
<keyword evidence="4" id="KW-0967">Endosome</keyword>
<proteinExistence type="predicted"/>
<dbReference type="PANTHER" id="PTHR23030">
    <property type="entry name" value="PCD6 INTERACTING PROTEIN-RELATED"/>
    <property type="match status" value="1"/>
</dbReference>
<evidence type="ECO:0000259" key="8">
    <source>
        <dbReference type="PROSITE" id="PS51180"/>
    </source>
</evidence>
<evidence type="ECO:0000256" key="6">
    <source>
        <dbReference type="SAM" id="Coils"/>
    </source>
</evidence>
<dbReference type="SMART" id="SM01041">
    <property type="entry name" value="BRO1"/>
    <property type="match status" value="1"/>
</dbReference>
<keyword evidence="3" id="KW-0963">Cytoplasm</keyword>
<organism evidence="9 10">
    <name type="scientific">Coemansia brasiliensis</name>
    <dbReference type="NCBI Taxonomy" id="2650707"/>
    <lineage>
        <taxon>Eukaryota</taxon>
        <taxon>Fungi</taxon>
        <taxon>Fungi incertae sedis</taxon>
        <taxon>Zoopagomycota</taxon>
        <taxon>Kickxellomycotina</taxon>
        <taxon>Kickxellomycetes</taxon>
        <taxon>Kickxellales</taxon>
        <taxon>Kickxellaceae</taxon>
        <taxon>Coemansia</taxon>
    </lineage>
</organism>
<dbReference type="OrthoDB" id="2141925at2759"/>
<feature type="compositionally biased region" description="Low complexity" evidence="7">
    <location>
        <begin position="870"/>
        <end position="880"/>
    </location>
</feature>
<feature type="compositionally biased region" description="Polar residues" evidence="7">
    <location>
        <begin position="899"/>
        <end position="924"/>
    </location>
</feature>
<feature type="region of interest" description="Disordered" evidence="7">
    <location>
        <begin position="753"/>
        <end position="801"/>
    </location>
</feature>
<sequence>MSRPPCIRIPFKKSSETDWVRPLRQYIARTLQQDPDTHNSDCQILQRLRQDMRGAKADETGRDIIFRYYCQLEALENRIQFGENGVKTGASLITDTTSEMDLESIRNAFECFRVAADRFHFINKNFMHPPLADLQQEAVNALDSIMLAQAQECALIRAQLEKKKDVTVSKLAQQAALMYSGVFDSVKSISDSYLPRGWVLLIETKLRYYQAMAQYHEARAENSKDHYGIAIARFSLAEQHAREATKLVGQFAETFFSTTNLAEDLYPESVQGLQDLIAALSANIGEELSRSNHDNDIIYNDTVPNTSTLPALEAANVAYHFDINDLYTDDVRANVVGGELFKWLIPMAVHEGSSIYSEEKAKMIRGEEDKVNLAEGELQDALTFMKLPESLRRFERYQRSGIDSVLPELSEPSETVRDAALEIQMAERANSLADMRASVEAQRVRANEELNSVRRLLDEEQRASEAALSEHASEPLFASYQPSSRAASFYREQVAENQKKLEDAAGLDNSILSDYRSVVAPWLPALQNGPDGVVSVMLEHLKEIEGSNLQSADPENLVDMSQDQPVGLAGRIQAVHEIYEQLLDIKQVRRTTLNELKAASRDDDISDALVKMSDPKGLQSLFERELHKYDNYIQRLQTAASRQGMLVKRISEEFRHLLELPQAQSISKLWERAESKKVAIESQIMDAVQVYNHVRDGLDKASRFYTMMAESLGPLRRQVSEFAASRAGLRDQLSKQIVHESASRNQAMLQERLSQYSASSHQQHMQEQVQSYQPQPAQPGYAPIQHPYQSAHSPPARAADPYDMGQLASQAAHMSLNPPSGEPTALSPQHHTHQQSYSISSSQAPQYQPSAPPPPQMSAQNSGQYIRQHQPQSPYQLAPQQPQPQPQPQQQTHIPSGHDYQTQMQGMDSGYPLNNTAPGQYNNSHVPPVDARADPYSTSVRHSAALEPNTLTDPVANSGYKPGYGGYPPSGAPMQMNSSSGGGYGGMSGPYMSSGPEMAMSNPAYAAVSHSAHQHAVYGEVPAPMARPQAAHPVTAQPQSNGYSSMMYPSASQGPNTSYSNLPMNNLSHQPQQMGPQMAMSAEAHTYKPPPRQQQQPPAQAPHNQYPPVMDNQPANSLGQYGGPSMQNQDPTQPAPANYHPPQPYQQQQPYMQGPAQYHHQQPSQQPPPPHYGTQPPLSYPPPQQHISQPAHGYSYAYSAPHYAPVSAPYGGPAMMSQPQMQSAAPQATPQYGYNPSSGYSPSPAQHQPAPGPHMQPQMQQQPPPQNEKQYQHGYGGNVGSLMD</sequence>
<dbReference type="Gene3D" id="1.25.40.280">
    <property type="entry name" value="alix/aip1 like domains"/>
    <property type="match status" value="1"/>
</dbReference>
<name>A0A9W8I7U2_9FUNG</name>
<comment type="subcellular location">
    <subcellularLocation>
        <location evidence="2">Cytoplasm</location>
    </subcellularLocation>
    <subcellularLocation>
        <location evidence="1">Endosome</location>
    </subcellularLocation>
</comment>
<keyword evidence="10" id="KW-1185">Reference proteome</keyword>
<feature type="compositionally biased region" description="Polar residues" evidence="7">
    <location>
        <begin position="1050"/>
        <end position="1075"/>
    </location>
</feature>
<feature type="coiled-coil region" evidence="6">
    <location>
        <begin position="436"/>
        <end position="463"/>
    </location>
</feature>
<dbReference type="Gene3D" id="1.20.120.560">
    <property type="entry name" value="alix/aip1 in complex with the ypdl late domain"/>
    <property type="match status" value="2"/>
</dbReference>
<feature type="domain" description="BRO1" evidence="8">
    <location>
        <begin position="5"/>
        <end position="378"/>
    </location>
</feature>
<feature type="region of interest" description="Disordered" evidence="7">
    <location>
        <begin position="1028"/>
        <end position="1284"/>
    </location>
</feature>
<feature type="compositionally biased region" description="Low complexity" evidence="7">
    <location>
        <begin position="1093"/>
        <end position="1108"/>
    </location>
</feature>
<accession>A0A9W8I7U2</accession>
<evidence type="ECO:0000256" key="3">
    <source>
        <dbReference type="ARBA" id="ARBA00022490"/>
    </source>
</evidence>
<gene>
    <name evidence="9" type="primary">BRO1</name>
    <name evidence="9" type="ORF">IWW36_003420</name>
</gene>
<feature type="region of interest" description="Disordered" evidence="7">
    <location>
        <begin position="813"/>
        <end position="924"/>
    </location>
</feature>
<feature type="compositionally biased region" description="Low complexity" evidence="7">
    <location>
        <begin position="834"/>
        <end position="849"/>
    </location>
</feature>
<evidence type="ECO:0000313" key="9">
    <source>
        <dbReference type="EMBL" id="KAJ2848241.1"/>
    </source>
</evidence>
<dbReference type="GO" id="GO:0005768">
    <property type="term" value="C:endosome"/>
    <property type="evidence" value="ECO:0007669"/>
    <property type="project" value="UniProtKB-SubCell"/>
</dbReference>
<evidence type="ECO:0000256" key="7">
    <source>
        <dbReference type="SAM" id="MobiDB-lite"/>
    </source>
</evidence>
<dbReference type="PROSITE" id="PS51180">
    <property type="entry name" value="BRO1"/>
    <property type="match status" value="1"/>
</dbReference>
<feature type="compositionally biased region" description="Polar residues" evidence="7">
    <location>
        <begin position="753"/>
        <end position="769"/>
    </location>
</feature>
<reference evidence="9" key="1">
    <citation type="submission" date="2022-07" db="EMBL/GenBank/DDBJ databases">
        <title>Phylogenomic reconstructions and comparative analyses of Kickxellomycotina fungi.</title>
        <authorList>
            <person name="Reynolds N.K."/>
            <person name="Stajich J.E."/>
            <person name="Barry K."/>
            <person name="Grigoriev I.V."/>
            <person name="Crous P."/>
            <person name="Smith M.E."/>
        </authorList>
    </citation>
    <scope>NUCLEOTIDE SEQUENCE</scope>
    <source>
        <strain evidence="9">NRRL 1566</strain>
    </source>
</reference>
<dbReference type="InterPro" id="IPR038499">
    <property type="entry name" value="BRO1_sf"/>
</dbReference>
<dbReference type="EMBL" id="JANBUW010000194">
    <property type="protein sequence ID" value="KAJ2848241.1"/>
    <property type="molecule type" value="Genomic_DNA"/>
</dbReference>
<dbReference type="InterPro" id="IPR004328">
    <property type="entry name" value="BRO1_dom"/>
</dbReference>
<protein>
    <recommendedName>
        <fullName evidence="5">BRO domain-containing protein 1</fullName>
    </recommendedName>
</protein>
<evidence type="ECO:0000256" key="1">
    <source>
        <dbReference type="ARBA" id="ARBA00004177"/>
    </source>
</evidence>
<evidence type="ECO:0000313" key="10">
    <source>
        <dbReference type="Proteomes" id="UP001139887"/>
    </source>
</evidence>
<dbReference type="InterPro" id="IPR025304">
    <property type="entry name" value="ALIX_V_dom"/>
</dbReference>
<dbReference type="PANTHER" id="PTHR23030:SF30">
    <property type="entry name" value="TYROSINE-PROTEIN PHOSPHATASE NON-RECEPTOR TYPE 23"/>
    <property type="match status" value="1"/>
</dbReference>
<dbReference type="Pfam" id="PF03097">
    <property type="entry name" value="BRO1"/>
    <property type="match status" value="2"/>
</dbReference>
<feature type="compositionally biased region" description="Low complexity" evidence="7">
    <location>
        <begin position="770"/>
        <end position="783"/>
    </location>
</feature>
<dbReference type="GO" id="GO:0043328">
    <property type="term" value="P:protein transport to vacuole involved in ubiquitin-dependent protein catabolic process via the multivesicular body sorting pathway"/>
    <property type="evidence" value="ECO:0007669"/>
    <property type="project" value="TreeGrafter"/>
</dbReference>
<keyword evidence="6" id="KW-0175">Coiled coil</keyword>
<dbReference type="Proteomes" id="UP001139887">
    <property type="component" value="Unassembled WGS sequence"/>
</dbReference>
<evidence type="ECO:0000256" key="5">
    <source>
        <dbReference type="ARBA" id="ARBA00041284"/>
    </source>
</evidence>
<evidence type="ECO:0000256" key="2">
    <source>
        <dbReference type="ARBA" id="ARBA00004496"/>
    </source>
</evidence>
<comment type="caution">
    <text evidence="9">The sequence shown here is derived from an EMBL/GenBank/DDBJ whole genome shotgun (WGS) entry which is preliminary data.</text>
</comment>